<reference evidence="8" key="1">
    <citation type="journal article" date="2019" name="Gigascience">
        <title>De novo genome assembly of the endangered Acer yangbiense, a plant species with extremely small populations endemic to Yunnan Province, China.</title>
        <authorList>
            <person name="Yang J."/>
            <person name="Wariss H.M."/>
            <person name="Tao L."/>
            <person name="Zhang R."/>
            <person name="Yun Q."/>
            <person name="Hollingsworth P."/>
            <person name="Dao Z."/>
            <person name="Luo G."/>
            <person name="Guo H."/>
            <person name="Ma Y."/>
            <person name="Sun W."/>
        </authorList>
    </citation>
    <scope>NUCLEOTIDE SEQUENCE [LARGE SCALE GENOMIC DNA]</scope>
    <source>
        <strain evidence="8">cv. Malutang</strain>
    </source>
</reference>
<keyword evidence="5" id="KW-0408">Iron</keyword>
<proteinExistence type="inferred from homology"/>
<evidence type="ECO:0000256" key="3">
    <source>
        <dbReference type="ARBA" id="ARBA00022723"/>
    </source>
</evidence>
<keyword evidence="2" id="KW-0349">Heme</keyword>
<organism evidence="7 8">
    <name type="scientific">Acer yangbiense</name>
    <dbReference type="NCBI Taxonomy" id="1000413"/>
    <lineage>
        <taxon>Eukaryota</taxon>
        <taxon>Viridiplantae</taxon>
        <taxon>Streptophyta</taxon>
        <taxon>Embryophyta</taxon>
        <taxon>Tracheophyta</taxon>
        <taxon>Spermatophyta</taxon>
        <taxon>Magnoliopsida</taxon>
        <taxon>eudicotyledons</taxon>
        <taxon>Gunneridae</taxon>
        <taxon>Pentapetalae</taxon>
        <taxon>rosids</taxon>
        <taxon>malvids</taxon>
        <taxon>Sapindales</taxon>
        <taxon>Sapindaceae</taxon>
        <taxon>Hippocastanoideae</taxon>
        <taxon>Acereae</taxon>
        <taxon>Acer</taxon>
    </lineage>
</organism>
<dbReference type="AlphaFoldDB" id="A0A5C7H699"/>
<evidence type="ECO:0000313" key="8">
    <source>
        <dbReference type="Proteomes" id="UP000323000"/>
    </source>
</evidence>
<dbReference type="GO" id="GO:0016705">
    <property type="term" value="F:oxidoreductase activity, acting on paired donors, with incorporation or reduction of molecular oxygen"/>
    <property type="evidence" value="ECO:0007669"/>
    <property type="project" value="InterPro"/>
</dbReference>
<keyword evidence="8" id="KW-1185">Reference proteome</keyword>
<dbReference type="InterPro" id="IPR036396">
    <property type="entry name" value="Cyt_P450_sf"/>
</dbReference>
<dbReference type="Proteomes" id="UP000323000">
    <property type="component" value="Chromosome 10"/>
</dbReference>
<dbReference type="SUPFAM" id="SSF48264">
    <property type="entry name" value="Cytochrome P450"/>
    <property type="match status" value="1"/>
</dbReference>
<dbReference type="Gene3D" id="1.10.630.10">
    <property type="entry name" value="Cytochrome P450"/>
    <property type="match status" value="1"/>
</dbReference>
<evidence type="ECO:0000313" key="7">
    <source>
        <dbReference type="EMBL" id="TXG52500.1"/>
    </source>
</evidence>
<sequence>MGWVWRSREEIDGFREEERQIYAGFDRGASSIEQKWRVTRSSEDCLLDGDRKKSMIEVLLSLQESESLCYSDEIISSLMILNFLILIVSKTKLYPAAPLSVPRESSEDCNVGGFRIPRGTMLLVNMWGIQNDPEIWEDPGNYRPERFEGFEGKKIRWFQVVGIWVRKEKLSRRPVGDANGWAGFGIVATMF</sequence>
<keyword evidence="6" id="KW-0503">Monooxygenase</keyword>
<keyword evidence="4" id="KW-0560">Oxidoreductase</keyword>
<dbReference type="PANTHER" id="PTHR47947">
    <property type="entry name" value="CYTOCHROME P450 82C3-RELATED"/>
    <property type="match status" value="1"/>
</dbReference>
<dbReference type="InterPro" id="IPR001128">
    <property type="entry name" value="Cyt_P450"/>
</dbReference>
<comment type="similarity">
    <text evidence="1">Belongs to the cytochrome P450 family.</text>
</comment>
<dbReference type="Pfam" id="PF00067">
    <property type="entry name" value="p450"/>
    <property type="match status" value="1"/>
</dbReference>
<evidence type="ECO:0000256" key="5">
    <source>
        <dbReference type="ARBA" id="ARBA00023004"/>
    </source>
</evidence>
<gene>
    <name evidence="7" type="ORF">EZV62_021669</name>
</gene>
<dbReference type="OrthoDB" id="2789670at2759"/>
<keyword evidence="3" id="KW-0479">Metal-binding</keyword>
<name>A0A5C7H699_9ROSI</name>
<protein>
    <recommendedName>
        <fullName evidence="9">Cytochrome P450</fullName>
    </recommendedName>
</protein>
<accession>A0A5C7H699</accession>
<dbReference type="PRINTS" id="PR00463">
    <property type="entry name" value="EP450I"/>
</dbReference>
<dbReference type="GO" id="GO:0020037">
    <property type="term" value="F:heme binding"/>
    <property type="evidence" value="ECO:0007669"/>
    <property type="project" value="InterPro"/>
</dbReference>
<dbReference type="InterPro" id="IPR050651">
    <property type="entry name" value="Plant_Cytochrome_P450_Monoox"/>
</dbReference>
<dbReference type="GO" id="GO:0005506">
    <property type="term" value="F:iron ion binding"/>
    <property type="evidence" value="ECO:0007669"/>
    <property type="project" value="InterPro"/>
</dbReference>
<evidence type="ECO:0000256" key="6">
    <source>
        <dbReference type="ARBA" id="ARBA00023033"/>
    </source>
</evidence>
<evidence type="ECO:0000256" key="4">
    <source>
        <dbReference type="ARBA" id="ARBA00023002"/>
    </source>
</evidence>
<dbReference type="GO" id="GO:0004497">
    <property type="term" value="F:monooxygenase activity"/>
    <property type="evidence" value="ECO:0007669"/>
    <property type="project" value="UniProtKB-KW"/>
</dbReference>
<dbReference type="InterPro" id="IPR002401">
    <property type="entry name" value="Cyt_P450_E_grp-I"/>
</dbReference>
<evidence type="ECO:0008006" key="9">
    <source>
        <dbReference type="Google" id="ProtNLM"/>
    </source>
</evidence>
<dbReference type="PANTHER" id="PTHR47947:SF3">
    <property type="entry name" value="CYTOCHROME P450 81D1-LIKE"/>
    <property type="match status" value="1"/>
</dbReference>
<comment type="caution">
    <text evidence="7">The sequence shown here is derived from an EMBL/GenBank/DDBJ whole genome shotgun (WGS) entry which is preliminary data.</text>
</comment>
<evidence type="ECO:0000256" key="2">
    <source>
        <dbReference type="ARBA" id="ARBA00022617"/>
    </source>
</evidence>
<dbReference type="EMBL" id="VAHF01000010">
    <property type="protein sequence ID" value="TXG52500.1"/>
    <property type="molecule type" value="Genomic_DNA"/>
</dbReference>
<evidence type="ECO:0000256" key="1">
    <source>
        <dbReference type="ARBA" id="ARBA00010617"/>
    </source>
</evidence>